<feature type="transmembrane region" description="Helical" evidence="2">
    <location>
        <begin position="246"/>
        <end position="263"/>
    </location>
</feature>
<evidence type="ECO:0000256" key="2">
    <source>
        <dbReference type="SAM" id="Phobius"/>
    </source>
</evidence>
<sequence>MAEIGRPTVAARPMVPRDPGEPGRAATPLELLFDLVSVIAIAAAAAGLHHAIAGNHPIDGVLRFGAAFFAIWWAWMNYTWFASAYDNNDTLFRLLTMTIMGGALVLAAGVEPLFATLDIRLTVAGYVIMRVPMAVLWLRAARSDPARRRTNLRYCVGILVAQTYWIIVSVIASGSASYLAPMLIAGILLELAVPVFAERSSETPWHRHHIVERYGLLNIIVLGEILLAAVIAIRTATEGTFDVRQIHIAISALAITFSMWWLYFSDEDHLPTQDLGRALQWGYGHVFIFASGAAVGAGFAVLVDILAGKAHVDVRTGDLAVAIPLAIYVLGLWWVRDRFLLPRRTVWILPVLAAALIIMPLIVPALELIAIGIAAIALIRTLLCRRGQGALVK</sequence>
<feature type="transmembrane region" description="Helical" evidence="2">
    <location>
        <begin position="347"/>
        <end position="379"/>
    </location>
</feature>
<organism evidence="3 4">
    <name type="scientific">Pelagerythrobacter marensis</name>
    <dbReference type="NCBI Taxonomy" id="543877"/>
    <lineage>
        <taxon>Bacteria</taxon>
        <taxon>Pseudomonadati</taxon>
        <taxon>Pseudomonadota</taxon>
        <taxon>Alphaproteobacteria</taxon>
        <taxon>Sphingomonadales</taxon>
        <taxon>Erythrobacteraceae</taxon>
        <taxon>Pelagerythrobacter</taxon>
    </lineage>
</organism>
<dbReference type="RefSeq" id="WP_338444987.1">
    <property type="nucleotide sequence ID" value="NZ_CP144918.1"/>
</dbReference>
<dbReference type="PANTHER" id="PTHR36840">
    <property type="entry name" value="BLL5714 PROTEIN"/>
    <property type="match status" value="1"/>
</dbReference>
<feature type="transmembrane region" description="Helical" evidence="2">
    <location>
        <begin position="60"/>
        <end position="78"/>
    </location>
</feature>
<reference evidence="3 4" key="1">
    <citation type="submission" date="2024-02" db="EMBL/GenBank/DDBJ databases">
        <title>The whole genome sequence of five bacterial samples isolated from Abu Dhabi Sabkha-shore region.</title>
        <authorList>
            <person name="Sudalaimuthuasari N."/>
            <person name="Sarfraz B."/>
            <person name="Tuyisabe J.D."/>
            <person name="Mugisha Ntwali L.D.M."/>
            <person name="Ali A.I.A.A."/>
            <person name="Almansoori S.Z.A."/>
            <person name="Alajami H.S.A."/>
            <person name="Almeqbaali A.A.S."/>
            <person name="Kundu B."/>
            <person name="Saeed E.E."/>
            <person name="Sukumarinath V."/>
            <person name="Mishra A.K."/>
            <person name="Hazzouri K.M."/>
            <person name="Almaskari R."/>
            <person name="Sharma A.K."/>
            <person name="Amiri K.M.A."/>
        </authorList>
    </citation>
    <scope>NUCLEOTIDE SEQUENCE [LARGE SCALE GENOMIC DNA]</scope>
    <source>
        <strain evidence="4">kcgeb_sd</strain>
    </source>
</reference>
<evidence type="ECO:0000313" key="4">
    <source>
        <dbReference type="Proteomes" id="UP001335183"/>
    </source>
</evidence>
<feature type="region of interest" description="Disordered" evidence="1">
    <location>
        <begin position="1"/>
        <end position="22"/>
    </location>
</feature>
<dbReference type="Pfam" id="PF06772">
    <property type="entry name" value="LtrA"/>
    <property type="match status" value="1"/>
</dbReference>
<dbReference type="PANTHER" id="PTHR36840:SF1">
    <property type="entry name" value="BLL5714 PROTEIN"/>
    <property type="match status" value="1"/>
</dbReference>
<accession>A0ABZ2CZH9</accession>
<gene>
    <name evidence="3" type="ORF">V5F89_07190</name>
</gene>
<protein>
    <submittedName>
        <fullName evidence="3">Low temperature requirement protein A</fullName>
    </submittedName>
</protein>
<feature type="transmembrane region" description="Helical" evidence="2">
    <location>
        <begin position="121"/>
        <end position="139"/>
    </location>
</feature>
<keyword evidence="2" id="KW-0812">Transmembrane</keyword>
<proteinExistence type="predicted"/>
<feature type="transmembrane region" description="Helical" evidence="2">
    <location>
        <begin position="216"/>
        <end position="234"/>
    </location>
</feature>
<feature type="transmembrane region" description="Helical" evidence="2">
    <location>
        <begin position="319"/>
        <end position="335"/>
    </location>
</feature>
<dbReference type="EMBL" id="CP144918">
    <property type="protein sequence ID" value="WWA46076.1"/>
    <property type="molecule type" value="Genomic_DNA"/>
</dbReference>
<name>A0ABZ2CZH9_9SPHN</name>
<evidence type="ECO:0000313" key="3">
    <source>
        <dbReference type="EMBL" id="WWA46076.1"/>
    </source>
</evidence>
<feature type="transmembrane region" description="Helical" evidence="2">
    <location>
        <begin position="283"/>
        <end position="307"/>
    </location>
</feature>
<feature type="transmembrane region" description="Helical" evidence="2">
    <location>
        <begin position="31"/>
        <end position="48"/>
    </location>
</feature>
<keyword evidence="4" id="KW-1185">Reference proteome</keyword>
<feature type="transmembrane region" description="Helical" evidence="2">
    <location>
        <begin position="90"/>
        <end position="109"/>
    </location>
</feature>
<evidence type="ECO:0000256" key="1">
    <source>
        <dbReference type="SAM" id="MobiDB-lite"/>
    </source>
</evidence>
<keyword evidence="2" id="KW-1133">Transmembrane helix</keyword>
<dbReference type="Proteomes" id="UP001335183">
    <property type="component" value="Chromosome"/>
</dbReference>
<keyword evidence="2" id="KW-0472">Membrane</keyword>
<dbReference type="InterPro" id="IPR010640">
    <property type="entry name" value="Low_temperature_requirement_A"/>
</dbReference>
<feature type="transmembrane region" description="Helical" evidence="2">
    <location>
        <begin position="151"/>
        <end position="171"/>
    </location>
</feature>